<organism evidence="1 2">
    <name type="scientific">Punica granatum</name>
    <name type="common">Pomegranate</name>
    <dbReference type="NCBI Taxonomy" id="22663"/>
    <lineage>
        <taxon>Eukaryota</taxon>
        <taxon>Viridiplantae</taxon>
        <taxon>Streptophyta</taxon>
        <taxon>Embryophyta</taxon>
        <taxon>Tracheophyta</taxon>
        <taxon>Spermatophyta</taxon>
        <taxon>Magnoliopsida</taxon>
        <taxon>eudicotyledons</taxon>
        <taxon>Gunneridae</taxon>
        <taxon>Pentapetalae</taxon>
        <taxon>rosids</taxon>
        <taxon>malvids</taxon>
        <taxon>Myrtales</taxon>
        <taxon>Lythraceae</taxon>
        <taxon>Punica</taxon>
    </lineage>
</organism>
<name>A0A218Y1W7_PUNGR</name>
<evidence type="ECO:0000313" key="1">
    <source>
        <dbReference type="EMBL" id="OWM90876.1"/>
    </source>
</evidence>
<reference evidence="2" key="1">
    <citation type="journal article" date="2017" name="Plant J.">
        <title>The pomegranate (Punica granatum L.) genome and the genomics of punicalagin biosynthesis.</title>
        <authorList>
            <person name="Qin G."/>
            <person name="Xu C."/>
            <person name="Ming R."/>
            <person name="Tang H."/>
            <person name="Guyot R."/>
            <person name="Kramer E.M."/>
            <person name="Hu Y."/>
            <person name="Yi X."/>
            <person name="Qi Y."/>
            <person name="Xu X."/>
            <person name="Gao Z."/>
            <person name="Pan H."/>
            <person name="Jian J."/>
            <person name="Tian Y."/>
            <person name="Yue Z."/>
            <person name="Xu Y."/>
        </authorList>
    </citation>
    <scope>NUCLEOTIDE SEQUENCE [LARGE SCALE GENOMIC DNA]</scope>
    <source>
        <strain evidence="2">cv. Dabenzi</strain>
    </source>
</reference>
<proteinExistence type="predicted"/>
<gene>
    <name evidence="1" type="ORF">CDL15_Pgr027363</name>
</gene>
<dbReference type="EMBL" id="MTKT01000527">
    <property type="protein sequence ID" value="OWM90876.1"/>
    <property type="molecule type" value="Genomic_DNA"/>
</dbReference>
<protein>
    <submittedName>
        <fullName evidence="1">Uncharacterized protein</fullName>
    </submittedName>
</protein>
<sequence>MDLSTTMPVAISTEDELKESEKLLSSSRYARSSRVNWVSTHIVDLGQRSELVDKLKEKLKQFEMPDYM</sequence>
<dbReference type="AlphaFoldDB" id="A0A218Y1W7"/>
<evidence type="ECO:0000313" key="2">
    <source>
        <dbReference type="Proteomes" id="UP000197138"/>
    </source>
</evidence>
<comment type="caution">
    <text evidence="1">The sequence shown here is derived from an EMBL/GenBank/DDBJ whole genome shotgun (WGS) entry which is preliminary data.</text>
</comment>
<dbReference type="Proteomes" id="UP000197138">
    <property type="component" value="Unassembled WGS sequence"/>
</dbReference>
<accession>A0A218Y1W7</accession>